<dbReference type="Proteomes" id="UP000569951">
    <property type="component" value="Unassembled WGS sequence"/>
</dbReference>
<evidence type="ECO:0000313" key="1">
    <source>
        <dbReference type="EMBL" id="MBB6098742.1"/>
    </source>
</evidence>
<name>A0A841I413_9DEIO</name>
<sequence length="51" mass="5592">MEPQEPDNNRSYLLSSFPTANGWRVSVRNAHGAADGPPVYFRAVVICARSS</sequence>
<proteinExistence type="predicted"/>
<gene>
    <name evidence="1" type="ORF">HNR42_002177</name>
</gene>
<dbReference type="AlphaFoldDB" id="A0A841I413"/>
<dbReference type="EMBL" id="JACHHG010000007">
    <property type="protein sequence ID" value="MBB6098742.1"/>
    <property type="molecule type" value="Genomic_DNA"/>
</dbReference>
<comment type="caution">
    <text evidence="1">The sequence shown here is derived from an EMBL/GenBank/DDBJ whole genome shotgun (WGS) entry which is preliminary data.</text>
</comment>
<reference evidence="1 2" key="1">
    <citation type="submission" date="2020-08" db="EMBL/GenBank/DDBJ databases">
        <title>Genomic Encyclopedia of Type Strains, Phase IV (KMG-IV): sequencing the most valuable type-strain genomes for metagenomic binning, comparative biology and taxonomic classification.</title>
        <authorList>
            <person name="Goeker M."/>
        </authorList>
    </citation>
    <scope>NUCLEOTIDE SEQUENCE [LARGE SCALE GENOMIC DNA]</scope>
    <source>
        <strain evidence="1 2">DSM 21458</strain>
    </source>
</reference>
<evidence type="ECO:0000313" key="2">
    <source>
        <dbReference type="Proteomes" id="UP000569951"/>
    </source>
</evidence>
<organism evidence="1 2">
    <name type="scientific">Deinobacterium chartae</name>
    <dbReference type="NCBI Taxonomy" id="521158"/>
    <lineage>
        <taxon>Bacteria</taxon>
        <taxon>Thermotogati</taxon>
        <taxon>Deinococcota</taxon>
        <taxon>Deinococci</taxon>
        <taxon>Deinococcales</taxon>
        <taxon>Deinococcaceae</taxon>
        <taxon>Deinobacterium</taxon>
    </lineage>
</organism>
<protein>
    <submittedName>
        <fullName evidence="1">Uncharacterized protein</fullName>
    </submittedName>
</protein>
<accession>A0A841I413</accession>
<keyword evidence="2" id="KW-1185">Reference proteome</keyword>